<name>A0AAV5LWT3_9ROSI</name>
<sequence length="769" mass="84818">MTLEDVANLMLLPIVRENDPWHITLTSKELAMQVALKKVMRKNNNASSHSERGEYNERFLLYQLGRVTNGKALKEYPMVKCNYTSGTAPLACSWIGKRQIMPRTFGPPEVSFFNNTFPAVLGNQVYGLYCGRLKPSRDASNDNTIHATMHYMAGDMEFRVLLPKKSCEAWAPICQPVPGMTEEVYGQIGAVGEELGQKATGGVRAGEKVGEAVPSKRSTLGKRKNVAHPFKSRACMTFTSPTSKQGKANVPTPSKARVTKAKETNNDNNSDESSWGNPDPEVGILLGLSFVCLFVIVDLTEDPLTYGLMFVSLLSWSTSLRAQVKAIVARGGSHDSHGHGRGHGREHKRDMERSRGRPCMGSPSRHAGARMSGQGRPYSSDPASFTTESVKKAKANELPPQKPSMGRHEDFIWPEIAKIQLEAMVLKLRPINELPPFRASDFELVPRGFISKKKVVTTVDEKGKKVTEEINSDSSNSNNNKFSGNDALSESENGFKQGGKDVGFRGGIDINRVVPEELESNVGDVAKKSISSKGKVDPGTLAMSSTKKVVSPNKTEHNGEPSSVPTKLGETDDFAARLLKNLASKFAVLAMLEAWAHDLLDIFPNLTTRSKAKKMVVEDTFSILYATMRHMEVTLFDEMNDDFFYLCRDAIDDVESINFEDDVIHTHLSNLAKAYLRKTMFGMAGSDMVESLDECIKEQAKHVKKLQKSLIETKELVLKLEKGLVLTKGYMGSLNQEKKCLSSNGAVEVHQTCIEAGKAFKDEPGLFLP</sequence>
<organism evidence="2 3">
    <name type="scientific">Rubroshorea leprosula</name>
    <dbReference type="NCBI Taxonomy" id="152421"/>
    <lineage>
        <taxon>Eukaryota</taxon>
        <taxon>Viridiplantae</taxon>
        <taxon>Streptophyta</taxon>
        <taxon>Embryophyta</taxon>
        <taxon>Tracheophyta</taxon>
        <taxon>Spermatophyta</taxon>
        <taxon>Magnoliopsida</taxon>
        <taxon>eudicotyledons</taxon>
        <taxon>Gunneridae</taxon>
        <taxon>Pentapetalae</taxon>
        <taxon>rosids</taxon>
        <taxon>malvids</taxon>
        <taxon>Malvales</taxon>
        <taxon>Dipterocarpaceae</taxon>
        <taxon>Rubroshorea</taxon>
    </lineage>
</organism>
<keyword evidence="3" id="KW-1185">Reference proteome</keyword>
<dbReference type="Proteomes" id="UP001054252">
    <property type="component" value="Unassembled WGS sequence"/>
</dbReference>
<feature type="compositionally biased region" description="Low complexity" evidence="1">
    <location>
        <begin position="472"/>
        <end position="485"/>
    </location>
</feature>
<evidence type="ECO:0000313" key="2">
    <source>
        <dbReference type="EMBL" id="GKV41976.1"/>
    </source>
</evidence>
<protein>
    <submittedName>
        <fullName evidence="2">Uncharacterized protein</fullName>
    </submittedName>
</protein>
<accession>A0AAV5LWT3</accession>
<feature type="region of interest" description="Disordered" evidence="1">
    <location>
        <begin position="468"/>
        <end position="500"/>
    </location>
</feature>
<dbReference type="EMBL" id="BPVZ01000154">
    <property type="protein sequence ID" value="GKV41976.1"/>
    <property type="molecule type" value="Genomic_DNA"/>
</dbReference>
<proteinExistence type="predicted"/>
<dbReference type="AlphaFoldDB" id="A0AAV5LWT3"/>
<reference evidence="2 3" key="1">
    <citation type="journal article" date="2021" name="Commun. Biol.">
        <title>The genome of Shorea leprosula (Dipterocarpaceae) highlights the ecological relevance of drought in aseasonal tropical rainforests.</title>
        <authorList>
            <person name="Ng K.K.S."/>
            <person name="Kobayashi M.J."/>
            <person name="Fawcett J.A."/>
            <person name="Hatakeyama M."/>
            <person name="Paape T."/>
            <person name="Ng C.H."/>
            <person name="Ang C.C."/>
            <person name="Tnah L.H."/>
            <person name="Lee C.T."/>
            <person name="Nishiyama T."/>
            <person name="Sese J."/>
            <person name="O'Brien M.J."/>
            <person name="Copetti D."/>
            <person name="Mohd Noor M.I."/>
            <person name="Ong R.C."/>
            <person name="Putra M."/>
            <person name="Sireger I.Z."/>
            <person name="Indrioko S."/>
            <person name="Kosugi Y."/>
            <person name="Izuno A."/>
            <person name="Isagi Y."/>
            <person name="Lee S.L."/>
            <person name="Shimizu K.K."/>
        </authorList>
    </citation>
    <scope>NUCLEOTIDE SEQUENCE [LARGE SCALE GENOMIC DNA]</scope>
    <source>
        <strain evidence="2">214</strain>
    </source>
</reference>
<feature type="region of interest" description="Disordered" evidence="1">
    <location>
        <begin position="534"/>
        <end position="567"/>
    </location>
</feature>
<gene>
    <name evidence="2" type="ORF">SLEP1_g49439</name>
</gene>
<feature type="region of interest" description="Disordered" evidence="1">
    <location>
        <begin position="331"/>
        <end position="406"/>
    </location>
</feature>
<comment type="caution">
    <text evidence="2">The sequence shown here is derived from an EMBL/GenBank/DDBJ whole genome shotgun (WGS) entry which is preliminary data.</text>
</comment>
<evidence type="ECO:0000313" key="3">
    <source>
        <dbReference type="Proteomes" id="UP001054252"/>
    </source>
</evidence>
<feature type="region of interest" description="Disordered" evidence="1">
    <location>
        <begin position="202"/>
        <end position="223"/>
    </location>
</feature>
<feature type="region of interest" description="Disordered" evidence="1">
    <location>
        <begin position="238"/>
        <end position="277"/>
    </location>
</feature>
<evidence type="ECO:0000256" key="1">
    <source>
        <dbReference type="SAM" id="MobiDB-lite"/>
    </source>
</evidence>